<keyword evidence="1" id="KW-0472">Membrane</keyword>
<evidence type="ECO:0000313" key="2">
    <source>
        <dbReference type="EMBL" id="EKC52166.1"/>
    </source>
</evidence>
<organism evidence="2">
    <name type="scientific">human gut metagenome</name>
    <dbReference type="NCBI Taxonomy" id="408170"/>
    <lineage>
        <taxon>unclassified sequences</taxon>
        <taxon>metagenomes</taxon>
        <taxon>organismal metagenomes</taxon>
    </lineage>
</organism>
<dbReference type="AlphaFoldDB" id="K1SXZ8"/>
<evidence type="ECO:0000256" key="1">
    <source>
        <dbReference type="SAM" id="Phobius"/>
    </source>
</evidence>
<accession>K1SXZ8</accession>
<sequence length="57" mass="6668">SVAISVMREIICLIPIFWLLSRLGLGWTWWAFPLSETISGEFGLVLYLHQIHRWPDV</sequence>
<dbReference type="EMBL" id="AJWY01011652">
    <property type="protein sequence ID" value="EKC52166.1"/>
    <property type="molecule type" value="Genomic_DNA"/>
</dbReference>
<feature type="non-terminal residue" evidence="2">
    <location>
        <position position="1"/>
    </location>
</feature>
<reference evidence="2" key="1">
    <citation type="journal article" date="2013" name="Environ. Microbiol.">
        <title>Microbiota from the distal guts of lean and obese adolescents exhibit partial functional redundancy besides clear differences in community structure.</title>
        <authorList>
            <person name="Ferrer M."/>
            <person name="Ruiz A."/>
            <person name="Lanza F."/>
            <person name="Haange S.B."/>
            <person name="Oberbach A."/>
            <person name="Till H."/>
            <person name="Bargiela R."/>
            <person name="Campoy C."/>
            <person name="Segura M.T."/>
            <person name="Richter M."/>
            <person name="von Bergen M."/>
            <person name="Seifert J."/>
            <person name="Suarez A."/>
        </authorList>
    </citation>
    <scope>NUCLEOTIDE SEQUENCE</scope>
</reference>
<keyword evidence="1" id="KW-1133">Transmembrane helix</keyword>
<protein>
    <recommendedName>
        <fullName evidence="3">MATE family efflux transporter</fullName>
    </recommendedName>
</protein>
<name>K1SXZ8_9ZZZZ</name>
<keyword evidence="1" id="KW-0812">Transmembrane</keyword>
<proteinExistence type="predicted"/>
<comment type="caution">
    <text evidence="2">The sequence shown here is derived from an EMBL/GenBank/DDBJ whole genome shotgun (WGS) entry which is preliminary data.</text>
</comment>
<gene>
    <name evidence="2" type="ORF">LEA_17033</name>
</gene>
<evidence type="ECO:0008006" key="3">
    <source>
        <dbReference type="Google" id="ProtNLM"/>
    </source>
</evidence>
<feature type="transmembrane region" description="Helical" evidence="1">
    <location>
        <begin position="12"/>
        <end position="32"/>
    </location>
</feature>